<dbReference type="Proteomes" id="UP000789920">
    <property type="component" value="Unassembled WGS sequence"/>
</dbReference>
<accession>A0ACA9Q6S7</accession>
<proteinExistence type="predicted"/>
<protein>
    <submittedName>
        <fullName evidence="1">35365_t:CDS:1</fullName>
    </submittedName>
</protein>
<organism evidence="1 2">
    <name type="scientific">Racocetra persica</name>
    <dbReference type="NCBI Taxonomy" id="160502"/>
    <lineage>
        <taxon>Eukaryota</taxon>
        <taxon>Fungi</taxon>
        <taxon>Fungi incertae sedis</taxon>
        <taxon>Mucoromycota</taxon>
        <taxon>Glomeromycotina</taxon>
        <taxon>Glomeromycetes</taxon>
        <taxon>Diversisporales</taxon>
        <taxon>Gigasporaceae</taxon>
        <taxon>Racocetra</taxon>
    </lineage>
</organism>
<reference evidence="1" key="1">
    <citation type="submission" date="2021-06" db="EMBL/GenBank/DDBJ databases">
        <authorList>
            <person name="Kallberg Y."/>
            <person name="Tangrot J."/>
            <person name="Rosling A."/>
        </authorList>
    </citation>
    <scope>NUCLEOTIDE SEQUENCE</scope>
    <source>
        <strain evidence="1">MA461A</strain>
    </source>
</reference>
<keyword evidence="2" id="KW-1185">Reference proteome</keyword>
<name>A0ACA9Q6S7_9GLOM</name>
<evidence type="ECO:0000313" key="2">
    <source>
        <dbReference type="Proteomes" id="UP000789920"/>
    </source>
</evidence>
<gene>
    <name evidence="1" type="ORF">RPERSI_LOCUS12865</name>
</gene>
<sequence length="50" mass="5902">MLLSVQKVAYVKKMNEVEDAFNEVKQVAAKSRDPSYIENYFEEWKKDAKC</sequence>
<dbReference type="EMBL" id="CAJVQC010027938">
    <property type="protein sequence ID" value="CAG8738070.1"/>
    <property type="molecule type" value="Genomic_DNA"/>
</dbReference>
<evidence type="ECO:0000313" key="1">
    <source>
        <dbReference type="EMBL" id="CAG8738070.1"/>
    </source>
</evidence>
<comment type="caution">
    <text evidence="1">The sequence shown here is derived from an EMBL/GenBank/DDBJ whole genome shotgun (WGS) entry which is preliminary data.</text>
</comment>